<dbReference type="Gene3D" id="3.40.50.2300">
    <property type="match status" value="2"/>
</dbReference>
<dbReference type="EMBL" id="JAQGEF010000008">
    <property type="protein sequence ID" value="MDA3614832.1"/>
    <property type="molecule type" value="Genomic_DNA"/>
</dbReference>
<evidence type="ECO:0000313" key="2">
    <source>
        <dbReference type="EMBL" id="MDA3614832.1"/>
    </source>
</evidence>
<evidence type="ECO:0000313" key="3">
    <source>
        <dbReference type="Proteomes" id="UP001210231"/>
    </source>
</evidence>
<organism evidence="2 3">
    <name type="scientific">Polluticaenibacter yanchengensis</name>
    <dbReference type="NCBI Taxonomy" id="3014562"/>
    <lineage>
        <taxon>Bacteria</taxon>
        <taxon>Pseudomonadati</taxon>
        <taxon>Bacteroidota</taxon>
        <taxon>Chitinophagia</taxon>
        <taxon>Chitinophagales</taxon>
        <taxon>Chitinophagaceae</taxon>
        <taxon>Polluticaenibacter</taxon>
    </lineage>
</organism>
<keyword evidence="1" id="KW-0732">Signal</keyword>
<evidence type="ECO:0000256" key="1">
    <source>
        <dbReference type="SAM" id="SignalP"/>
    </source>
</evidence>
<reference evidence="2 3" key="1">
    <citation type="submission" date="2022-12" db="EMBL/GenBank/DDBJ databases">
        <title>Chitinophagaceae gen. sp. nov., a new member of the family Chitinophagaceae, isolated from soil in a chemical factory.</title>
        <authorList>
            <person name="Ke Z."/>
        </authorList>
    </citation>
    <scope>NUCLEOTIDE SEQUENCE [LARGE SCALE GENOMIC DNA]</scope>
    <source>
        <strain evidence="2 3">LY-5</strain>
    </source>
</reference>
<comment type="caution">
    <text evidence="2">The sequence shown here is derived from an EMBL/GenBank/DDBJ whole genome shotgun (WGS) entry which is preliminary data.</text>
</comment>
<feature type="signal peptide" evidence="1">
    <location>
        <begin position="1"/>
        <end position="21"/>
    </location>
</feature>
<sequence length="389" mass="43931">MRKKILSALFTFLLFSNVVLAKPNLSDTSAVKVAVLLPMHLDSLFKYGQYRYKNTIPKFALPGLEFYSGVQMAVDALNSEGVNARVEVVDLYKFGALNTLYSFSNPNMPNLVIGVVQNAPELRQVSDKAKEFQIPFISASYPNDGGITNNPFLYITNSTLNVHVKSVAEKVKENSNAKTVVVFVRNGNRDARIQSFLDAAAKDMKKFEFKYVNLTDSFTVNSISQHLDSTNVNYVVGGSLDSRFGARIVKALSSVSASYTTRIFGMPTWDDQDFTKAEYKGVEVVYTTPFVSYTLNPQLYNTLNAEYKKVANSRPSDMFFRGYELTYRYVKNLAANKEKFVNKINEKDYKVFADFNFQPVSNGENKIDFYENDKVYFILKADGVFKSIL</sequence>
<protein>
    <submittedName>
        <fullName evidence="2">ABC transporter substrate-binding protein</fullName>
    </submittedName>
</protein>
<proteinExistence type="predicted"/>
<gene>
    <name evidence="2" type="ORF">O3P16_08430</name>
</gene>
<dbReference type="InterPro" id="IPR028082">
    <property type="entry name" value="Peripla_BP_I"/>
</dbReference>
<dbReference type="PANTHER" id="PTHR30483:SF6">
    <property type="entry name" value="PERIPLASMIC BINDING PROTEIN OF ABC TRANSPORTER FOR NATURAL AMINO ACIDS"/>
    <property type="match status" value="1"/>
</dbReference>
<dbReference type="InterPro" id="IPR051010">
    <property type="entry name" value="BCAA_transport"/>
</dbReference>
<dbReference type="CDD" id="cd06268">
    <property type="entry name" value="PBP1_ABC_transporter_LIVBP-like"/>
    <property type="match status" value="1"/>
</dbReference>
<name>A0ABT4UKI6_9BACT</name>
<feature type="chain" id="PRO_5046156428" evidence="1">
    <location>
        <begin position="22"/>
        <end position="389"/>
    </location>
</feature>
<keyword evidence="3" id="KW-1185">Reference proteome</keyword>
<dbReference type="RefSeq" id="WP_407031158.1">
    <property type="nucleotide sequence ID" value="NZ_JAQGEF010000008.1"/>
</dbReference>
<dbReference type="Proteomes" id="UP001210231">
    <property type="component" value="Unassembled WGS sequence"/>
</dbReference>
<dbReference type="SUPFAM" id="SSF53822">
    <property type="entry name" value="Periplasmic binding protein-like I"/>
    <property type="match status" value="1"/>
</dbReference>
<dbReference type="PANTHER" id="PTHR30483">
    <property type="entry name" value="LEUCINE-SPECIFIC-BINDING PROTEIN"/>
    <property type="match status" value="1"/>
</dbReference>
<accession>A0ABT4UKI6</accession>